<dbReference type="Proteomes" id="UP001221142">
    <property type="component" value="Unassembled WGS sequence"/>
</dbReference>
<evidence type="ECO:0000313" key="1">
    <source>
        <dbReference type="EMBL" id="KAJ7642058.1"/>
    </source>
</evidence>
<organism evidence="1 2">
    <name type="scientific">Roridomyces roridus</name>
    <dbReference type="NCBI Taxonomy" id="1738132"/>
    <lineage>
        <taxon>Eukaryota</taxon>
        <taxon>Fungi</taxon>
        <taxon>Dikarya</taxon>
        <taxon>Basidiomycota</taxon>
        <taxon>Agaricomycotina</taxon>
        <taxon>Agaricomycetes</taxon>
        <taxon>Agaricomycetidae</taxon>
        <taxon>Agaricales</taxon>
        <taxon>Marasmiineae</taxon>
        <taxon>Mycenaceae</taxon>
        <taxon>Roridomyces</taxon>
    </lineage>
</organism>
<comment type="caution">
    <text evidence="1">The sequence shown here is derived from an EMBL/GenBank/DDBJ whole genome shotgun (WGS) entry which is preliminary data.</text>
</comment>
<keyword evidence="2" id="KW-1185">Reference proteome</keyword>
<sequence length="294" mass="32813">MDRTMIFNYFPGSLSSDLKLMLTFTAPTQNRLSTEQNLVAWKVISMNATWGIPVNNQGNGNLIKARNATGYRQNVSVGTLQSGTSGMSVYSPSFMWKVGDKLTAEANFHPELKAYVNTGYQQNEFITADIASDMITSWNLAALNRTSNWLFTELPQGGYQITAIAGVAMVQEISVQEFNLDLHFEANLYWQETVPRHNISAVFAYISTTLAEKGDKDRHRKCIVSQKGVTCKELSAVLRRTIFEALEKECAEINGKRLTHADFDYYWSIADERGLHGGEEVIGQGSAAWNLLGM</sequence>
<proteinExistence type="predicted"/>
<dbReference type="EMBL" id="JARKIF010000004">
    <property type="protein sequence ID" value="KAJ7642058.1"/>
    <property type="molecule type" value="Genomic_DNA"/>
</dbReference>
<gene>
    <name evidence="1" type="ORF">FB45DRAFT_1054397</name>
</gene>
<protein>
    <submittedName>
        <fullName evidence="1">Uncharacterized protein</fullName>
    </submittedName>
</protein>
<dbReference type="AlphaFoldDB" id="A0AAD7C8R9"/>
<evidence type="ECO:0000313" key="2">
    <source>
        <dbReference type="Proteomes" id="UP001221142"/>
    </source>
</evidence>
<accession>A0AAD7C8R9</accession>
<reference evidence="1" key="1">
    <citation type="submission" date="2023-03" db="EMBL/GenBank/DDBJ databases">
        <title>Massive genome expansion in bonnet fungi (Mycena s.s.) driven by repeated elements and novel gene families across ecological guilds.</title>
        <authorList>
            <consortium name="Lawrence Berkeley National Laboratory"/>
            <person name="Harder C.B."/>
            <person name="Miyauchi S."/>
            <person name="Viragh M."/>
            <person name="Kuo A."/>
            <person name="Thoen E."/>
            <person name="Andreopoulos B."/>
            <person name="Lu D."/>
            <person name="Skrede I."/>
            <person name="Drula E."/>
            <person name="Henrissat B."/>
            <person name="Morin E."/>
            <person name="Kohler A."/>
            <person name="Barry K."/>
            <person name="LaButti K."/>
            <person name="Morin E."/>
            <person name="Salamov A."/>
            <person name="Lipzen A."/>
            <person name="Mereny Z."/>
            <person name="Hegedus B."/>
            <person name="Baldrian P."/>
            <person name="Stursova M."/>
            <person name="Weitz H."/>
            <person name="Taylor A."/>
            <person name="Grigoriev I.V."/>
            <person name="Nagy L.G."/>
            <person name="Martin F."/>
            <person name="Kauserud H."/>
        </authorList>
    </citation>
    <scope>NUCLEOTIDE SEQUENCE</scope>
    <source>
        <strain evidence="1">9284</strain>
    </source>
</reference>
<name>A0AAD7C8R9_9AGAR</name>